<comment type="caution">
    <text evidence="2">The sequence shown here is derived from an EMBL/GenBank/DDBJ whole genome shotgun (WGS) entry which is preliminary data.</text>
</comment>
<dbReference type="PANTHER" id="PTHR46312">
    <property type="entry name" value="NACHT DOMAIN-CONTAINING PROTEIN"/>
    <property type="match status" value="1"/>
</dbReference>
<dbReference type="Pfam" id="PF05729">
    <property type="entry name" value="NACHT"/>
    <property type="match status" value="1"/>
</dbReference>
<evidence type="ECO:0000313" key="3">
    <source>
        <dbReference type="Proteomes" id="UP001145022"/>
    </source>
</evidence>
<dbReference type="Gene3D" id="3.40.50.300">
    <property type="entry name" value="P-loop containing nucleotide triphosphate hydrolases"/>
    <property type="match status" value="1"/>
</dbReference>
<dbReference type="Proteomes" id="UP001145022">
    <property type="component" value="Unassembled WGS sequence"/>
</dbReference>
<organism evidence="2 3">
    <name type="scientific">Pseudomonas atacamensis</name>
    <dbReference type="NCBI Taxonomy" id="2565368"/>
    <lineage>
        <taxon>Bacteria</taxon>
        <taxon>Pseudomonadati</taxon>
        <taxon>Pseudomonadota</taxon>
        <taxon>Gammaproteobacteria</taxon>
        <taxon>Pseudomonadales</taxon>
        <taxon>Pseudomonadaceae</taxon>
        <taxon>Pseudomonas</taxon>
    </lineage>
</organism>
<reference evidence="2" key="3">
    <citation type="journal article" date="2023" name="J. Biotechnol.">
        <title>Draft Genome Sequences of Endophytic Pseudomonas Strains, Isolated from the Interior of Brassicaceae Plants.</title>
        <authorList>
            <person name="Kaneko H."/>
            <person name="Furuya T."/>
        </authorList>
    </citation>
    <scope>NUCLEOTIDE SEQUENCE</scope>
    <source>
        <strain evidence="2">RS3R-1</strain>
    </source>
</reference>
<dbReference type="EMBL" id="BSCQ01000057">
    <property type="protein sequence ID" value="GLH46224.1"/>
    <property type="molecule type" value="Genomic_DNA"/>
</dbReference>
<proteinExistence type="predicted"/>
<dbReference type="InterPro" id="IPR027417">
    <property type="entry name" value="P-loop_NTPase"/>
</dbReference>
<sequence length="600" mass="67339">MVATYSSVTLASLLKPVLVDLYNGAKGKAKEGLKKWSTDQGVKKAATGLLRLDKVKTVWSPEVEISLKKFYYPSNISISGKSEAIDNIDSLPSGNIVIEGIVGQGKSIFMRHLASTLIDTTSIKYIPLLIELRTLSPKRTLETAVYSALHALSLSPDSETFEYLASTGKIILLLDGFDEIPGECISETIVELEHLNFRHPGLRTIISSRPRSHIQNVAGYKVLKLVQIKPQDYDKFIFRLVSDITKRFDIVTALNSSPENIKGIIRTPLMLTLVVMVYQTEKQIPATLSEFFEKLFGTVFSKHDRLKAGFNRQHHSGLPEQKLKQVFDAFCFMVIHQQGGRSLSSQAFESAFKSALTYLKDHQCELLGFRKDIVNVACLMVEEGFDTVTFLHKSILDYHAAAFVKDLPDAQAKAFYMSAFDRSAQWGHVLEFLRSIDPLRYARDYIIEFIPDLISELKEVANFGSDEDLYEYLDSIMPSFIIKVESYRAIEAGPLLYTSADFYGALVESVADKCLEIIDDAFNEEEVDRAIALTEALDTDNLGNGNVNISAILRVFGTETVRDCLNDYELDASRNLEITKKYLANEKIKHDSFTDILGLH</sequence>
<reference evidence="2" key="1">
    <citation type="journal article" date="2021" name="Sci. Rep.">
        <title>An efficient direct screening system for microorganisms that activate plant immune responses based on plant-microbe interactions using cultured plant cells.</title>
        <authorList>
            <person name="Kurokawa M."/>
            <person name="Nakano M."/>
            <person name="Kitahata N."/>
            <person name="Kuchitsu K."/>
            <person name="Furuya T."/>
        </authorList>
    </citation>
    <scope>NUCLEOTIDE SEQUENCE</scope>
    <source>
        <strain evidence="2">RS3R-1</strain>
    </source>
</reference>
<dbReference type="SUPFAM" id="SSF52540">
    <property type="entry name" value="P-loop containing nucleoside triphosphate hydrolases"/>
    <property type="match status" value="1"/>
</dbReference>
<name>A0ABQ5PRP8_9PSED</name>
<accession>A0ABQ5PRP8</accession>
<evidence type="ECO:0000313" key="2">
    <source>
        <dbReference type="EMBL" id="GLH46224.1"/>
    </source>
</evidence>
<reference evidence="2" key="2">
    <citation type="submission" date="2022-11" db="EMBL/GenBank/DDBJ databases">
        <title>Draft genome sequencing of Pseudomonas atacamensis RS3R1.</title>
        <authorList>
            <person name="Furuya T."/>
            <person name="Kaneko H."/>
        </authorList>
    </citation>
    <scope>NUCLEOTIDE SEQUENCE</scope>
    <source>
        <strain evidence="2">RS3R-1</strain>
    </source>
</reference>
<gene>
    <name evidence="2" type="ORF">RS3R1_53120</name>
</gene>
<dbReference type="PROSITE" id="PS50837">
    <property type="entry name" value="NACHT"/>
    <property type="match status" value="1"/>
</dbReference>
<dbReference type="RefSeq" id="WP_281893982.1">
    <property type="nucleotide sequence ID" value="NZ_BSCQ01000057.1"/>
</dbReference>
<keyword evidence="3" id="KW-1185">Reference proteome</keyword>
<dbReference type="InterPro" id="IPR007111">
    <property type="entry name" value="NACHT_NTPase"/>
</dbReference>
<evidence type="ECO:0000259" key="1">
    <source>
        <dbReference type="PROSITE" id="PS50837"/>
    </source>
</evidence>
<feature type="domain" description="NACHT" evidence="1">
    <location>
        <begin position="94"/>
        <end position="210"/>
    </location>
</feature>
<protein>
    <recommendedName>
        <fullName evidence="1">NACHT domain-containing protein</fullName>
    </recommendedName>
</protein>
<dbReference type="PANTHER" id="PTHR46312:SF2">
    <property type="entry name" value="NUCLEOTIDE-BINDING OLIGOMERIZATION DOMAIN-CONTAINING PROTEIN 2-LIKE"/>
    <property type="match status" value="1"/>
</dbReference>